<comment type="caution">
    <text evidence="2">The sequence shown here is derived from an EMBL/GenBank/DDBJ whole genome shotgun (WGS) entry which is preliminary data.</text>
</comment>
<dbReference type="InterPro" id="IPR016865">
    <property type="entry name" value="RclC"/>
</dbReference>
<gene>
    <name evidence="2" type="ORF">OF850_18345</name>
</gene>
<keyword evidence="1" id="KW-0812">Transmembrane</keyword>
<keyword evidence="1" id="KW-0472">Membrane</keyword>
<name>A0ABT3NZR4_9PROT</name>
<dbReference type="InterPro" id="IPR007339">
    <property type="entry name" value="RclC-like"/>
</dbReference>
<proteinExistence type="predicted"/>
<evidence type="ECO:0000256" key="1">
    <source>
        <dbReference type="SAM" id="Phobius"/>
    </source>
</evidence>
<sequence length="169" mass="18207">MQSVVAGPVGREGESGIEQWGATLLRLTMVLIFLSFGMQKFTAYEAAAIEPFLVHFPLLRWLHDLLGRQGASNLIGSVELLAGLGLAVGFFARGSLPSLLGAAISVVTYLVTLSFLLTTPGVIVWQEGLPLSSPYPGQFLMKDMVLLAASVFLLGQALSARRDMLRRES</sequence>
<dbReference type="Pfam" id="PF04224">
    <property type="entry name" value="DUF417"/>
    <property type="match status" value="1"/>
</dbReference>
<keyword evidence="3" id="KW-1185">Reference proteome</keyword>
<dbReference type="EMBL" id="JAPFQI010000018">
    <property type="protein sequence ID" value="MCW8087590.1"/>
    <property type="molecule type" value="Genomic_DNA"/>
</dbReference>
<evidence type="ECO:0000313" key="3">
    <source>
        <dbReference type="Proteomes" id="UP001526430"/>
    </source>
</evidence>
<evidence type="ECO:0000313" key="2">
    <source>
        <dbReference type="EMBL" id="MCW8087590.1"/>
    </source>
</evidence>
<accession>A0ABT3NZR4</accession>
<feature type="transmembrane region" description="Helical" evidence="1">
    <location>
        <begin position="144"/>
        <end position="160"/>
    </location>
</feature>
<reference evidence="2 3" key="1">
    <citation type="submission" date="2022-10" db="EMBL/GenBank/DDBJ databases">
        <title>Roseococcus glaciei nov., sp. nov., isolated from glacier.</title>
        <authorList>
            <person name="Liu Q."/>
            <person name="Xin Y.-H."/>
        </authorList>
    </citation>
    <scope>NUCLEOTIDE SEQUENCE [LARGE SCALE GENOMIC DNA]</scope>
    <source>
        <strain evidence="2 3">MDT2-1-1</strain>
    </source>
</reference>
<feature type="transmembrane region" description="Helical" evidence="1">
    <location>
        <begin position="74"/>
        <end position="92"/>
    </location>
</feature>
<dbReference type="Proteomes" id="UP001526430">
    <property type="component" value="Unassembled WGS sequence"/>
</dbReference>
<protein>
    <submittedName>
        <fullName evidence="2">YkgB family protein</fullName>
    </submittedName>
</protein>
<dbReference type="PIRSF" id="PIRSF028065">
    <property type="entry name" value="UCP028065"/>
    <property type="match status" value="1"/>
</dbReference>
<dbReference type="RefSeq" id="WP_301591797.1">
    <property type="nucleotide sequence ID" value="NZ_JAPFQI010000018.1"/>
</dbReference>
<dbReference type="PANTHER" id="PTHR40106:SF1">
    <property type="entry name" value="INNER MEMBRANE PROTEIN RCLC"/>
    <property type="match status" value="1"/>
</dbReference>
<organism evidence="2 3">
    <name type="scientific">Sabulicella glaciei</name>
    <dbReference type="NCBI Taxonomy" id="2984948"/>
    <lineage>
        <taxon>Bacteria</taxon>
        <taxon>Pseudomonadati</taxon>
        <taxon>Pseudomonadota</taxon>
        <taxon>Alphaproteobacteria</taxon>
        <taxon>Acetobacterales</taxon>
        <taxon>Acetobacteraceae</taxon>
        <taxon>Sabulicella</taxon>
    </lineage>
</organism>
<keyword evidence="1" id="KW-1133">Transmembrane helix</keyword>
<dbReference type="PANTHER" id="PTHR40106">
    <property type="entry name" value="INNER MEMBRANE PROTEIN RCLC"/>
    <property type="match status" value="1"/>
</dbReference>
<feature type="transmembrane region" description="Helical" evidence="1">
    <location>
        <begin position="99"/>
        <end position="124"/>
    </location>
</feature>